<evidence type="ECO:0000313" key="2">
    <source>
        <dbReference type="EMBL" id="SNV45821.1"/>
    </source>
</evidence>
<dbReference type="AlphaFoldDB" id="A0AAJ4X9W8"/>
<organism evidence="2 3">
    <name type="scientific">Sphingobacterium mizutaii</name>
    <dbReference type="NCBI Taxonomy" id="1010"/>
    <lineage>
        <taxon>Bacteria</taxon>
        <taxon>Pseudomonadati</taxon>
        <taxon>Bacteroidota</taxon>
        <taxon>Sphingobacteriia</taxon>
        <taxon>Sphingobacteriales</taxon>
        <taxon>Sphingobacteriaceae</taxon>
        <taxon>Sphingobacterium</taxon>
    </lineage>
</organism>
<evidence type="ECO:0000313" key="3">
    <source>
        <dbReference type="Proteomes" id="UP000215355"/>
    </source>
</evidence>
<feature type="transmembrane region" description="Helical" evidence="1">
    <location>
        <begin position="7"/>
        <end position="26"/>
    </location>
</feature>
<accession>A0AAJ4X9W8</accession>
<dbReference type="EMBL" id="LT906468">
    <property type="protein sequence ID" value="SNV45821.1"/>
    <property type="molecule type" value="Genomic_DNA"/>
</dbReference>
<dbReference type="RefSeq" id="WP_236736423.1">
    <property type="nucleotide sequence ID" value="NZ_CP158798.1"/>
</dbReference>
<keyword evidence="1" id="KW-0812">Transmembrane</keyword>
<gene>
    <name evidence="2" type="ORF">SAMEA4412673_01142</name>
</gene>
<evidence type="ECO:0000256" key="1">
    <source>
        <dbReference type="SAM" id="Phobius"/>
    </source>
</evidence>
<keyword evidence="1" id="KW-0472">Membrane</keyword>
<sequence>MSEKTKKIFLGLCVVVPFLIYCVYYYSAMVKNAPYRYSDFDHIEITYGFPDSMLNHFNSKTQEYDYLTKDNKLVEDSLKLRDNDLLYLHRKAQELGFWNLPDDMTVDLSKRAAGERKPRYKLTFAYKEKTKTVTFDPDYPGPDKMVEAGRTTIDEVVRMLATAKAR</sequence>
<dbReference type="KEGG" id="smiz:4412673_01142"/>
<reference evidence="2 3" key="1">
    <citation type="submission" date="2017-06" db="EMBL/GenBank/DDBJ databases">
        <authorList>
            <consortium name="Pathogen Informatics"/>
        </authorList>
    </citation>
    <scope>NUCLEOTIDE SEQUENCE [LARGE SCALE GENOMIC DNA]</scope>
    <source>
        <strain evidence="2 3">NCTC12149</strain>
    </source>
</reference>
<dbReference type="Proteomes" id="UP000215355">
    <property type="component" value="Chromosome 1"/>
</dbReference>
<name>A0AAJ4X9W8_9SPHI</name>
<proteinExistence type="predicted"/>
<keyword evidence="1" id="KW-1133">Transmembrane helix</keyword>
<protein>
    <submittedName>
        <fullName evidence="2">Uncharacterized protein</fullName>
    </submittedName>
</protein>